<evidence type="ECO:0000256" key="3">
    <source>
        <dbReference type="ARBA" id="ARBA00023295"/>
    </source>
</evidence>
<dbReference type="InterPro" id="IPR001360">
    <property type="entry name" value="Glyco_hydro_1"/>
</dbReference>
<dbReference type="RefSeq" id="WP_154470536.1">
    <property type="nucleotide sequence ID" value="NZ_DBEWUL010000195.1"/>
</dbReference>
<name>A0A7X2NHP9_9CLOT</name>
<reference evidence="5 6" key="1">
    <citation type="submission" date="2019-08" db="EMBL/GenBank/DDBJ databases">
        <title>In-depth cultivation of the pig gut microbiome towards novel bacterial diversity and tailored functional studies.</title>
        <authorList>
            <person name="Wylensek D."/>
            <person name="Hitch T.C.A."/>
            <person name="Clavel T."/>
        </authorList>
    </citation>
    <scope>NUCLEOTIDE SEQUENCE [LARGE SCALE GENOMIC DNA]</scope>
    <source>
        <strain evidence="5 6">WCA-389-WT-23D1</strain>
    </source>
</reference>
<dbReference type="GO" id="GO:0005829">
    <property type="term" value="C:cytosol"/>
    <property type="evidence" value="ECO:0007669"/>
    <property type="project" value="TreeGrafter"/>
</dbReference>
<gene>
    <name evidence="5" type="ORF">FYJ39_00630</name>
</gene>
<dbReference type="GO" id="GO:0016052">
    <property type="term" value="P:carbohydrate catabolic process"/>
    <property type="evidence" value="ECO:0007669"/>
    <property type="project" value="TreeGrafter"/>
</dbReference>
<comment type="similarity">
    <text evidence="1 4">Belongs to the glycosyl hydrolase 1 family.</text>
</comment>
<dbReference type="SUPFAM" id="SSF51445">
    <property type="entry name" value="(Trans)glycosidases"/>
    <property type="match status" value="1"/>
</dbReference>
<dbReference type="InterPro" id="IPR017853">
    <property type="entry name" value="GH"/>
</dbReference>
<evidence type="ECO:0000313" key="5">
    <source>
        <dbReference type="EMBL" id="MSS35119.1"/>
    </source>
</evidence>
<evidence type="ECO:0000256" key="1">
    <source>
        <dbReference type="ARBA" id="ARBA00010838"/>
    </source>
</evidence>
<keyword evidence="2 5" id="KW-0378">Hydrolase</keyword>
<evidence type="ECO:0000256" key="4">
    <source>
        <dbReference type="RuleBase" id="RU003690"/>
    </source>
</evidence>
<keyword evidence="6" id="KW-1185">Reference proteome</keyword>
<keyword evidence="3" id="KW-0326">Glycosidase</keyword>
<organism evidence="5 6">
    <name type="scientific">Clostridium porci</name>
    <dbReference type="NCBI Taxonomy" id="2605778"/>
    <lineage>
        <taxon>Bacteria</taxon>
        <taxon>Bacillati</taxon>
        <taxon>Bacillota</taxon>
        <taxon>Clostridia</taxon>
        <taxon>Eubacteriales</taxon>
        <taxon>Clostridiaceae</taxon>
        <taxon>Clostridium</taxon>
    </lineage>
</organism>
<dbReference type="EMBL" id="VUMD01000001">
    <property type="protein sequence ID" value="MSS35119.1"/>
    <property type="molecule type" value="Genomic_DNA"/>
</dbReference>
<dbReference type="FunFam" id="3.20.20.80:FF:000004">
    <property type="entry name" value="Beta-glucosidase 6-phospho-beta-glucosidase"/>
    <property type="match status" value="1"/>
</dbReference>
<sequence length="484" mass="56339">MNHLKKFPENFLWGAASAANQCEGAWNVHGKGVSISDVMTSGTHKSPRRITPVMDEHAYFYPSHEAVDFYHHYKEDIALCAEMGFNIFRMSVNWTRIFPNGNEAEPNEEGLKFYDSVFSELKKYNIEPLVTIYHNENPFQLTKECNGWKDRRCIDYYMNLCRVLFNRYKDVVKYWIPFNEINCLTTKLGNWNHAGILNEGTEFFTEQADDPSSRFAALHHQFVASAQAVRLGRSINPDFRFGTMICHITVYPLTCSPDDIFLTQQEDLMRNCFSGDVQVKGGYPYYIKRYFERNHIAFEITEQDLTDISEGTVDFYSFSYYMSNCITAQKDAAQVSGNVMGGAKNPYLKATEWDWQIDPKGLRYTLNHVYDRYHIPVMITENGLGARDVLENGRVHDSYRIDYLRRHIEQMRLAIDDGVDLIGYTPWSAMDLVSVSTGEIDKRYGFIYVDRDNRGNGTMKRYRKDSFYWYKQVIESNGENLSFH</sequence>
<evidence type="ECO:0000256" key="2">
    <source>
        <dbReference type="ARBA" id="ARBA00022801"/>
    </source>
</evidence>
<dbReference type="PANTHER" id="PTHR10353">
    <property type="entry name" value="GLYCOSYL HYDROLASE"/>
    <property type="match status" value="1"/>
</dbReference>
<evidence type="ECO:0000313" key="6">
    <source>
        <dbReference type="Proteomes" id="UP000429958"/>
    </source>
</evidence>
<dbReference type="PROSITE" id="PS00653">
    <property type="entry name" value="GLYCOSYL_HYDROL_F1_2"/>
    <property type="match status" value="1"/>
</dbReference>
<accession>A0A7X2NHP9</accession>
<dbReference type="AlphaFoldDB" id="A0A7X2NHP9"/>
<dbReference type="PRINTS" id="PR00131">
    <property type="entry name" value="GLHYDRLASE1"/>
</dbReference>
<proteinExistence type="inferred from homology"/>
<dbReference type="Pfam" id="PF00232">
    <property type="entry name" value="Glyco_hydro_1"/>
    <property type="match status" value="1"/>
</dbReference>
<dbReference type="InterPro" id="IPR033132">
    <property type="entry name" value="GH_1_N_CS"/>
</dbReference>
<dbReference type="Gene3D" id="3.20.20.80">
    <property type="entry name" value="Glycosidases"/>
    <property type="match status" value="1"/>
</dbReference>
<dbReference type="Proteomes" id="UP000429958">
    <property type="component" value="Unassembled WGS sequence"/>
</dbReference>
<dbReference type="PANTHER" id="PTHR10353:SF296">
    <property type="entry name" value="6-PHOSPHO-BETA-GLUCOSIDASE"/>
    <property type="match status" value="1"/>
</dbReference>
<comment type="caution">
    <text evidence="5">The sequence shown here is derived from an EMBL/GenBank/DDBJ whole genome shotgun (WGS) entry which is preliminary data.</text>
</comment>
<dbReference type="GO" id="GO:0008422">
    <property type="term" value="F:beta-glucosidase activity"/>
    <property type="evidence" value="ECO:0007669"/>
    <property type="project" value="TreeGrafter"/>
</dbReference>
<protein>
    <submittedName>
        <fullName evidence="5">Family 1 glycosylhydrolase</fullName>
    </submittedName>
</protein>